<dbReference type="SMART" id="SM00304">
    <property type="entry name" value="HAMP"/>
    <property type="match status" value="1"/>
</dbReference>
<dbReference type="SUPFAM" id="SSF55785">
    <property type="entry name" value="PYP-like sensor domain (PAS domain)"/>
    <property type="match status" value="1"/>
</dbReference>
<feature type="domain" description="Histidine kinase" evidence="14">
    <location>
        <begin position="490"/>
        <end position="701"/>
    </location>
</feature>
<dbReference type="EMBL" id="JAAYYV010000127">
    <property type="protein sequence ID" value="NLF53727.1"/>
    <property type="molecule type" value="Genomic_DNA"/>
</dbReference>
<comment type="catalytic activity">
    <reaction evidence="1">
        <text>ATP + protein L-histidine = ADP + protein N-phospho-L-histidine.</text>
        <dbReference type="EC" id="2.7.13.3"/>
    </reaction>
</comment>
<evidence type="ECO:0000256" key="6">
    <source>
        <dbReference type="ARBA" id="ARBA00022679"/>
    </source>
</evidence>
<dbReference type="PROSITE" id="PS50109">
    <property type="entry name" value="HIS_KIN"/>
    <property type="match status" value="1"/>
</dbReference>
<dbReference type="InterPro" id="IPR003594">
    <property type="entry name" value="HATPase_dom"/>
</dbReference>
<comment type="caution">
    <text evidence="16">The sequence shown here is derived from an EMBL/GenBank/DDBJ whole genome shotgun (WGS) entry which is preliminary data.</text>
</comment>
<evidence type="ECO:0000259" key="15">
    <source>
        <dbReference type="PROSITE" id="PS50885"/>
    </source>
</evidence>
<dbReference type="PROSITE" id="PS50885">
    <property type="entry name" value="HAMP"/>
    <property type="match status" value="1"/>
</dbReference>
<dbReference type="Gene3D" id="3.30.450.20">
    <property type="entry name" value="PAS domain"/>
    <property type="match status" value="1"/>
</dbReference>
<dbReference type="GO" id="GO:0005886">
    <property type="term" value="C:plasma membrane"/>
    <property type="evidence" value="ECO:0007669"/>
    <property type="project" value="UniProtKB-SubCell"/>
</dbReference>
<evidence type="ECO:0000256" key="10">
    <source>
        <dbReference type="ARBA" id="ARBA00022840"/>
    </source>
</evidence>
<dbReference type="SMART" id="SM00387">
    <property type="entry name" value="HATPase_c"/>
    <property type="match status" value="1"/>
</dbReference>
<evidence type="ECO:0000256" key="12">
    <source>
        <dbReference type="ARBA" id="ARBA00023012"/>
    </source>
</evidence>
<keyword evidence="4" id="KW-1003">Cell membrane</keyword>
<dbReference type="Proteomes" id="UP000536534">
    <property type="component" value="Unassembled WGS sequence"/>
</dbReference>
<keyword evidence="6" id="KW-0808">Transferase</keyword>
<dbReference type="Pfam" id="PF00512">
    <property type="entry name" value="HisKA"/>
    <property type="match status" value="1"/>
</dbReference>
<evidence type="ECO:0000256" key="11">
    <source>
        <dbReference type="ARBA" id="ARBA00022989"/>
    </source>
</evidence>
<feature type="transmembrane region" description="Helical" evidence="13">
    <location>
        <begin position="35"/>
        <end position="56"/>
    </location>
</feature>
<evidence type="ECO:0000256" key="1">
    <source>
        <dbReference type="ARBA" id="ARBA00000085"/>
    </source>
</evidence>
<keyword evidence="7 13" id="KW-0812">Transmembrane</keyword>
<dbReference type="SUPFAM" id="SSF47384">
    <property type="entry name" value="Homodimeric domain of signal transducing histidine kinase"/>
    <property type="match status" value="1"/>
</dbReference>
<evidence type="ECO:0000313" key="16">
    <source>
        <dbReference type="EMBL" id="NLF53727.1"/>
    </source>
</evidence>
<organism evidence="16 17">
    <name type="scientific">Thauera phenolivorans</name>
    <dbReference type="NCBI Taxonomy" id="1792543"/>
    <lineage>
        <taxon>Bacteria</taxon>
        <taxon>Pseudomonadati</taxon>
        <taxon>Pseudomonadota</taxon>
        <taxon>Betaproteobacteria</taxon>
        <taxon>Rhodocyclales</taxon>
        <taxon>Zoogloeaceae</taxon>
        <taxon>Thauera</taxon>
    </lineage>
</organism>
<dbReference type="InterPro" id="IPR036097">
    <property type="entry name" value="HisK_dim/P_sf"/>
</dbReference>
<dbReference type="PIRSF" id="PIRSF037532">
    <property type="entry name" value="STHK_NtrY"/>
    <property type="match status" value="1"/>
</dbReference>
<dbReference type="InterPro" id="IPR035965">
    <property type="entry name" value="PAS-like_dom_sf"/>
</dbReference>
<keyword evidence="5" id="KW-0597">Phosphoprotein</keyword>
<evidence type="ECO:0000256" key="4">
    <source>
        <dbReference type="ARBA" id="ARBA00022475"/>
    </source>
</evidence>
<proteinExistence type="predicted"/>
<evidence type="ECO:0000313" key="17">
    <source>
        <dbReference type="Proteomes" id="UP000536534"/>
    </source>
</evidence>
<dbReference type="CDD" id="cd06225">
    <property type="entry name" value="HAMP"/>
    <property type="match status" value="1"/>
</dbReference>
<keyword evidence="13" id="KW-0472">Membrane</keyword>
<evidence type="ECO:0000256" key="3">
    <source>
        <dbReference type="ARBA" id="ARBA00012438"/>
    </source>
</evidence>
<dbReference type="PRINTS" id="PR00344">
    <property type="entry name" value="BCTRLSENSOR"/>
</dbReference>
<dbReference type="GO" id="GO:0005524">
    <property type="term" value="F:ATP binding"/>
    <property type="evidence" value="ECO:0007669"/>
    <property type="project" value="UniProtKB-KW"/>
</dbReference>
<sequence>MKRIGFVVAAALAGVLLFLLTSASANSEFFEASYPYLLALNGAVVVGLAGLVGMQLRQLWREYRVRKFGSRLKYRLVLMFALMAILPGAMIYAVSLQFVIRSIDSWFDVRVDSALEGGIALGQNAFDYLIDQVHEKATEMALSLEDRPLVLPTLLNRLREQAGVANATVLAPNGQILATAVDGVGELIPDLPSQSQLRQLRQGRSFKGMETRGEDSLVIRVVVPIPMRALTAEPLLLQLLQPVPATISRHAEAVELAYRDYQQLTLGRVGLNRMYTLTLTLSLLFALLAALSVAFLMARRLAKPLLLLAEGTQAVAKGDYRPLPALNTSDELGVLTQSFNRMTGQLGDARAAAERNRAAVESARAYLESVLANLSTGVLAFAPDGSLRAANNGALSILDDELVGFETIPLAEWPRHQQFRDTLLAQLDAHPGDWQTQIEMAVKDSTPRTLLIHGSRLPERTEGGLVVVFDDITELVAAQRNAAWAEVARRLAHEIKNPLTPIQLSAERLAFKLADQLDAPGRAMLERSTRTIVDQVESMKNLVNAFRDYARLPSPNLGPVDLNVLIGEVLHLYESMSGMVRLELMRELPPVVGDAAQLRQVIHNLLQNAQDALADVEDPELKLLTRREGEHAVLLFRDNGPGFPAELLTRAFEPYFTNKSRGTGLGLAIVKKIVDEHGGSVGLANRDAGGAEVRIRLRLAETRSTG</sequence>
<dbReference type="EC" id="2.7.13.3" evidence="3"/>
<evidence type="ECO:0000259" key="14">
    <source>
        <dbReference type="PROSITE" id="PS50109"/>
    </source>
</evidence>
<reference evidence="16 17" key="1">
    <citation type="journal article" date="2020" name="Biotechnol. Biofuels">
        <title>New insights from the biogas microbiome by comprehensive genome-resolved metagenomics of nearly 1600 species originating from multiple anaerobic digesters.</title>
        <authorList>
            <person name="Campanaro S."/>
            <person name="Treu L."/>
            <person name="Rodriguez-R L.M."/>
            <person name="Kovalovszki A."/>
            <person name="Ziels R.M."/>
            <person name="Maus I."/>
            <person name="Zhu X."/>
            <person name="Kougias P.G."/>
            <person name="Basile A."/>
            <person name="Luo G."/>
            <person name="Schluter A."/>
            <person name="Konstantinidis K.T."/>
            <person name="Angelidaki I."/>
        </authorList>
    </citation>
    <scope>NUCLEOTIDE SEQUENCE [LARGE SCALE GENOMIC DNA]</scope>
    <source>
        <strain evidence="16">AS06rmzACSIP_256</strain>
    </source>
</reference>
<dbReference type="SUPFAM" id="SSF55874">
    <property type="entry name" value="ATPase domain of HSP90 chaperone/DNA topoisomerase II/histidine kinase"/>
    <property type="match status" value="1"/>
</dbReference>
<dbReference type="CDD" id="cd00082">
    <property type="entry name" value="HisKA"/>
    <property type="match status" value="1"/>
</dbReference>
<name>A0A7X7R7G0_9RHOO</name>
<evidence type="ECO:0000256" key="9">
    <source>
        <dbReference type="ARBA" id="ARBA00022777"/>
    </source>
</evidence>
<dbReference type="InterPro" id="IPR004358">
    <property type="entry name" value="Sig_transdc_His_kin-like_C"/>
</dbReference>
<dbReference type="PANTHER" id="PTHR43065:SF10">
    <property type="entry name" value="PEROXIDE STRESS-ACTIVATED HISTIDINE KINASE MAK3"/>
    <property type="match status" value="1"/>
</dbReference>
<dbReference type="InterPro" id="IPR003661">
    <property type="entry name" value="HisK_dim/P_dom"/>
</dbReference>
<dbReference type="Pfam" id="PF00672">
    <property type="entry name" value="HAMP"/>
    <property type="match status" value="1"/>
</dbReference>
<accession>A0A7X7R7G0</accession>
<evidence type="ECO:0000256" key="5">
    <source>
        <dbReference type="ARBA" id="ARBA00022553"/>
    </source>
</evidence>
<dbReference type="InterPro" id="IPR003660">
    <property type="entry name" value="HAMP_dom"/>
</dbReference>
<dbReference type="Gene3D" id="3.30.565.10">
    <property type="entry name" value="Histidine kinase-like ATPase, C-terminal domain"/>
    <property type="match status" value="1"/>
</dbReference>
<keyword evidence="10" id="KW-0067">ATP-binding</keyword>
<comment type="subcellular location">
    <subcellularLocation>
        <location evidence="2">Cell membrane</location>
        <topology evidence="2">Multi-pass membrane protein</topology>
    </subcellularLocation>
</comment>
<dbReference type="SMART" id="SM00388">
    <property type="entry name" value="HisKA"/>
    <property type="match status" value="1"/>
</dbReference>
<dbReference type="GO" id="GO:0000155">
    <property type="term" value="F:phosphorelay sensor kinase activity"/>
    <property type="evidence" value="ECO:0007669"/>
    <property type="project" value="InterPro"/>
</dbReference>
<evidence type="ECO:0000256" key="13">
    <source>
        <dbReference type="SAM" id="Phobius"/>
    </source>
</evidence>
<evidence type="ECO:0000256" key="2">
    <source>
        <dbReference type="ARBA" id="ARBA00004651"/>
    </source>
</evidence>
<dbReference type="InterPro" id="IPR029151">
    <property type="entry name" value="Sensor-like_sf"/>
</dbReference>
<keyword evidence="9" id="KW-0418">Kinase</keyword>
<feature type="transmembrane region" description="Helical" evidence="13">
    <location>
        <begin position="76"/>
        <end position="100"/>
    </location>
</feature>
<evidence type="ECO:0000256" key="8">
    <source>
        <dbReference type="ARBA" id="ARBA00022741"/>
    </source>
</evidence>
<dbReference type="InterPro" id="IPR005467">
    <property type="entry name" value="His_kinase_dom"/>
</dbReference>
<dbReference type="Gene3D" id="6.10.340.10">
    <property type="match status" value="1"/>
</dbReference>
<keyword evidence="11 13" id="KW-1133">Transmembrane helix</keyword>
<dbReference type="InterPro" id="IPR036890">
    <property type="entry name" value="HATPase_C_sf"/>
</dbReference>
<dbReference type="AlphaFoldDB" id="A0A7X7R7G0"/>
<feature type="domain" description="HAMP" evidence="15">
    <location>
        <begin position="299"/>
        <end position="351"/>
    </location>
</feature>
<evidence type="ECO:0000256" key="7">
    <source>
        <dbReference type="ARBA" id="ARBA00022692"/>
    </source>
</evidence>
<dbReference type="Pfam" id="PF02518">
    <property type="entry name" value="HATPase_c"/>
    <property type="match status" value="1"/>
</dbReference>
<gene>
    <name evidence="16" type="ORF">GX576_04890</name>
</gene>
<protein>
    <recommendedName>
        <fullName evidence="3">histidine kinase</fullName>
        <ecNumber evidence="3">2.7.13.3</ecNumber>
    </recommendedName>
</protein>
<feature type="transmembrane region" description="Helical" evidence="13">
    <location>
        <begin position="274"/>
        <end position="298"/>
    </location>
</feature>
<dbReference type="SUPFAM" id="SSF103190">
    <property type="entry name" value="Sensory domain-like"/>
    <property type="match status" value="1"/>
</dbReference>
<dbReference type="SUPFAM" id="SSF158472">
    <property type="entry name" value="HAMP domain-like"/>
    <property type="match status" value="1"/>
</dbReference>
<dbReference type="InterPro" id="IPR017232">
    <property type="entry name" value="NtrY"/>
</dbReference>
<dbReference type="PANTHER" id="PTHR43065">
    <property type="entry name" value="SENSOR HISTIDINE KINASE"/>
    <property type="match status" value="1"/>
</dbReference>
<dbReference type="Gene3D" id="1.10.287.130">
    <property type="match status" value="1"/>
</dbReference>
<keyword evidence="12" id="KW-0902">Two-component regulatory system</keyword>
<keyword evidence="8" id="KW-0547">Nucleotide-binding</keyword>